<keyword evidence="2" id="KW-0328">Glycosyltransferase</keyword>
<evidence type="ECO:0000256" key="5">
    <source>
        <dbReference type="ARBA" id="ARBA00022989"/>
    </source>
</evidence>
<dbReference type="GO" id="GO:0016760">
    <property type="term" value="F:cellulose synthase (UDP-forming) activity"/>
    <property type="evidence" value="ECO:0007669"/>
    <property type="project" value="InterPro"/>
</dbReference>
<evidence type="ECO:0008006" key="11">
    <source>
        <dbReference type="Google" id="ProtNLM"/>
    </source>
</evidence>
<dbReference type="EMBL" id="BTGU01000703">
    <property type="protein sequence ID" value="GMN68823.1"/>
    <property type="molecule type" value="Genomic_DNA"/>
</dbReference>
<gene>
    <name evidence="9" type="ORF">TIFTF001_037872</name>
</gene>
<evidence type="ECO:0000256" key="3">
    <source>
        <dbReference type="ARBA" id="ARBA00022679"/>
    </source>
</evidence>
<name>A0AA88J9F4_FICCA</name>
<evidence type="ECO:0000256" key="7">
    <source>
        <dbReference type="ARBA" id="ARBA00023316"/>
    </source>
</evidence>
<dbReference type="AlphaFoldDB" id="A0AA88J9F4"/>
<evidence type="ECO:0000256" key="6">
    <source>
        <dbReference type="ARBA" id="ARBA00023136"/>
    </source>
</evidence>
<feature type="transmembrane region" description="Helical" evidence="8">
    <location>
        <begin position="362"/>
        <end position="384"/>
    </location>
</feature>
<dbReference type="PANTHER" id="PTHR13301">
    <property type="entry name" value="X-BOX TRANSCRIPTION FACTOR-RELATED"/>
    <property type="match status" value="1"/>
</dbReference>
<organism evidence="9 10">
    <name type="scientific">Ficus carica</name>
    <name type="common">Common fig</name>
    <dbReference type="NCBI Taxonomy" id="3494"/>
    <lineage>
        <taxon>Eukaryota</taxon>
        <taxon>Viridiplantae</taxon>
        <taxon>Streptophyta</taxon>
        <taxon>Embryophyta</taxon>
        <taxon>Tracheophyta</taxon>
        <taxon>Spermatophyta</taxon>
        <taxon>Magnoliopsida</taxon>
        <taxon>eudicotyledons</taxon>
        <taxon>Gunneridae</taxon>
        <taxon>Pentapetalae</taxon>
        <taxon>rosids</taxon>
        <taxon>fabids</taxon>
        <taxon>Rosales</taxon>
        <taxon>Moraceae</taxon>
        <taxon>Ficeae</taxon>
        <taxon>Ficus</taxon>
    </lineage>
</organism>
<keyword evidence="5 8" id="KW-1133">Transmembrane helix</keyword>
<feature type="transmembrane region" description="Helical" evidence="8">
    <location>
        <begin position="391"/>
        <end position="412"/>
    </location>
</feature>
<keyword evidence="10" id="KW-1185">Reference proteome</keyword>
<dbReference type="Gene3D" id="3.90.550.10">
    <property type="entry name" value="Spore Coat Polysaccharide Biosynthesis Protein SpsA, Chain A"/>
    <property type="match status" value="1"/>
</dbReference>
<dbReference type="GO" id="GO:0016020">
    <property type="term" value="C:membrane"/>
    <property type="evidence" value="ECO:0007669"/>
    <property type="project" value="InterPro"/>
</dbReference>
<dbReference type="GO" id="GO:0071555">
    <property type="term" value="P:cell wall organization"/>
    <property type="evidence" value="ECO:0007669"/>
    <property type="project" value="UniProtKB-KW"/>
</dbReference>
<reference evidence="9" key="1">
    <citation type="submission" date="2023-07" db="EMBL/GenBank/DDBJ databases">
        <title>draft genome sequence of fig (Ficus carica).</title>
        <authorList>
            <person name="Takahashi T."/>
            <person name="Nishimura K."/>
        </authorList>
    </citation>
    <scope>NUCLEOTIDE SEQUENCE</scope>
</reference>
<feature type="transmembrane region" description="Helical" evidence="8">
    <location>
        <begin position="271"/>
        <end position="287"/>
    </location>
</feature>
<feature type="transmembrane region" description="Helical" evidence="8">
    <location>
        <begin position="307"/>
        <end position="324"/>
    </location>
</feature>
<evidence type="ECO:0000256" key="2">
    <source>
        <dbReference type="ARBA" id="ARBA00022676"/>
    </source>
</evidence>
<evidence type="ECO:0000256" key="1">
    <source>
        <dbReference type="ARBA" id="ARBA00004127"/>
    </source>
</evidence>
<keyword evidence="4 8" id="KW-0812">Transmembrane</keyword>
<dbReference type="Pfam" id="PF03552">
    <property type="entry name" value="Cellulose_synt"/>
    <property type="match status" value="2"/>
</dbReference>
<dbReference type="Proteomes" id="UP001187192">
    <property type="component" value="Unassembled WGS sequence"/>
</dbReference>
<comment type="caution">
    <text evidence="9">The sequence shown here is derived from an EMBL/GenBank/DDBJ whole genome shotgun (WGS) entry which is preliminary data.</text>
</comment>
<keyword evidence="7" id="KW-0961">Cell wall biogenesis/degradation</keyword>
<dbReference type="SUPFAM" id="SSF53448">
    <property type="entry name" value="Nucleotide-diphospho-sugar transferases"/>
    <property type="match status" value="1"/>
</dbReference>
<evidence type="ECO:0000256" key="4">
    <source>
        <dbReference type="ARBA" id="ARBA00022692"/>
    </source>
</evidence>
<feature type="transmembrane region" description="Helical" evidence="8">
    <location>
        <begin position="432"/>
        <end position="448"/>
    </location>
</feature>
<feature type="transmembrane region" description="Helical" evidence="8">
    <location>
        <begin position="232"/>
        <end position="251"/>
    </location>
</feature>
<dbReference type="GO" id="GO:0030244">
    <property type="term" value="P:cellulose biosynthetic process"/>
    <property type="evidence" value="ECO:0007669"/>
    <property type="project" value="InterPro"/>
</dbReference>
<evidence type="ECO:0000313" key="9">
    <source>
        <dbReference type="EMBL" id="GMN68823.1"/>
    </source>
</evidence>
<accession>A0AA88J9F4</accession>
<dbReference type="InterPro" id="IPR005150">
    <property type="entry name" value="Cellulose_synth"/>
</dbReference>
<evidence type="ECO:0000313" key="10">
    <source>
        <dbReference type="Proteomes" id="UP001187192"/>
    </source>
</evidence>
<evidence type="ECO:0000256" key="8">
    <source>
        <dbReference type="SAM" id="Phobius"/>
    </source>
</evidence>
<protein>
    <recommendedName>
        <fullName evidence="11">Cellulose synthase-like protein G3</fullName>
    </recommendedName>
</protein>
<keyword evidence="3" id="KW-0808">Transferase</keyword>
<keyword evidence="6 8" id="KW-0472">Membrane</keyword>
<proteinExistence type="predicted"/>
<comment type="subcellular location">
    <subcellularLocation>
        <location evidence="1">Endomembrane system</location>
        <topology evidence="1">Multi-pass membrane protein</topology>
    </subcellularLocation>
</comment>
<dbReference type="InterPro" id="IPR029044">
    <property type="entry name" value="Nucleotide-diphossugar_trans"/>
</dbReference>
<dbReference type="GO" id="GO:0012505">
    <property type="term" value="C:endomembrane system"/>
    <property type="evidence" value="ECO:0007669"/>
    <property type="project" value="UniProtKB-SubCell"/>
</dbReference>
<sequence length="450" mass="50849">MIRVSAIMTNSPIILTLDCDMYSNDPMTPQRVLCYFSDPKIQSQVGYVQFPQTFRGINENDIYSCELKRPFVINAMGLDGLQGPTYCGTGCFFNRRAFFGGPLALVLPELPELSPYNVVHKAIQSSQVLTLAHSVAGCNFENHTQWGVEVGVRYGTIVEDFFTGYRLQCEGWKSVLCNPERAAFYGNAPINLVDVLNQNKRWVLGFLEVSFSKFCPLTFGSRFMGPLMGLAYAHYSFWAIWSIPVAIYAFLPQLALLNGVTLFPKVSESWLVLYIFIFLGAYIKDFLDFVLGEAGTFQKWWNDQRMWLIRSLSCFLFGCIEYFMKSLGISMHGFNVTSKVVDEEQSKRYEQGLFEFGVHSPLFVPVIMAAITNFVALISGLIVISRDENHFEGFFIQLLIAAFAVVNCLPVYKAMLFRKSNKGGIPIKTTLLSAFLVFILFTMAYATLRS</sequence>